<dbReference type="AlphaFoldDB" id="A0A366H1V6"/>
<evidence type="ECO:0000259" key="2">
    <source>
        <dbReference type="Pfam" id="PF13472"/>
    </source>
</evidence>
<dbReference type="PANTHER" id="PTHR30383">
    <property type="entry name" value="THIOESTERASE 1/PROTEASE 1/LYSOPHOSPHOLIPASE L1"/>
    <property type="match status" value="1"/>
</dbReference>
<dbReference type="InterPro" id="IPR051532">
    <property type="entry name" value="Ester_Hydrolysis_Enzymes"/>
</dbReference>
<feature type="signal peptide" evidence="1">
    <location>
        <begin position="1"/>
        <end position="23"/>
    </location>
</feature>
<dbReference type="CDD" id="cd01834">
    <property type="entry name" value="SGNH_hydrolase_like_2"/>
    <property type="match status" value="1"/>
</dbReference>
<dbReference type="GO" id="GO:0004622">
    <property type="term" value="F:phosphatidylcholine lysophospholipase activity"/>
    <property type="evidence" value="ECO:0007669"/>
    <property type="project" value="TreeGrafter"/>
</dbReference>
<dbReference type="InterPro" id="IPR013830">
    <property type="entry name" value="SGNH_hydro"/>
</dbReference>
<comment type="caution">
    <text evidence="3">The sequence shown here is derived from an EMBL/GenBank/DDBJ whole genome shotgun (WGS) entry which is preliminary data.</text>
</comment>
<name>A0A366H1V6_9BACT</name>
<organism evidence="3 4">
    <name type="scientific">Roseimicrobium gellanilyticum</name>
    <dbReference type="NCBI Taxonomy" id="748857"/>
    <lineage>
        <taxon>Bacteria</taxon>
        <taxon>Pseudomonadati</taxon>
        <taxon>Verrucomicrobiota</taxon>
        <taxon>Verrucomicrobiia</taxon>
        <taxon>Verrucomicrobiales</taxon>
        <taxon>Verrucomicrobiaceae</taxon>
        <taxon>Roseimicrobium</taxon>
    </lineage>
</organism>
<accession>A0A366H1V6</accession>
<sequence>MIPRLRPILFAGLLATVSLPAFGETKAVPQGVSTTLPQNAKLAIVGDSITEQKQYSKFIEVYLLASAGRQDIKVFQYGWSGERAGGFAARMENDLSTFQPTAMTLCYGMNDGSYVAYSPNIGNEYEKNMRAILTKAAQLGVKNIVAGSPGAVDTKYYANKSTGPDVYNDNLAHLRDIDAKLAAEFKTGFANVHDEMINAMTKAKAKLGVDYDVCGRDGVHPNSNGQLLMALAFLKSLGLDGNIGTITVDLKGSATATEGHKVLSSANGSAELESTRWPFCFEGDAKGGTRSILSFCDFNEKLNRYTLQVKNLSAPKAKVTWGKETKEFTKEQLASGINLAAEFTSTPFDGAFSKFSSAVGAKQSQETVMIKNLITHFRSFAGDVKEDKEFASALEVLKKKMTTKQQTLDTEARKLLVPVKHTLKVEAVQ</sequence>
<reference evidence="3 4" key="1">
    <citation type="submission" date="2018-06" db="EMBL/GenBank/DDBJ databases">
        <title>Genomic Encyclopedia of Type Strains, Phase IV (KMG-IV): sequencing the most valuable type-strain genomes for metagenomic binning, comparative biology and taxonomic classification.</title>
        <authorList>
            <person name="Goeker M."/>
        </authorList>
    </citation>
    <scope>NUCLEOTIDE SEQUENCE [LARGE SCALE GENOMIC DNA]</scope>
    <source>
        <strain evidence="3 4">DSM 25532</strain>
    </source>
</reference>
<evidence type="ECO:0000313" key="4">
    <source>
        <dbReference type="Proteomes" id="UP000253426"/>
    </source>
</evidence>
<dbReference type="PANTHER" id="PTHR30383:SF5">
    <property type="entry name" value="SGNH HYDROLASE-TYPE ESTERASE DOMAIN-CONTAINING PROTEIN"/>
    <property type="match status" value="1"/>
</dbReference>
<protein>
    <submittedName>
        <fullName evidence="3">Lysophospholipase L1-like esterase</fullName>
    </submittedName>
</protein>
<gene>
    <name evidence="3" type="ORF">DES53_11936</name>
</gene>
<proteinExistence type="predicted"/>
<evidence type="ECO:0000256" key="1">
    <source>
        <dbReference type="SAM" id="SignalP"/>
    </source>
</evidence>
<keyword evidence="4" id="KW-1185">Reference proteome</keyword>
<dbReference type="SUPFAM" id="SSF52266">
    <property type="entry name" value="SGNH hydrolase"/>
    <property type="match status" value="1"/>
</dbReference>
<dbReference type="EMBL" id="QNRR01000019">
    <property type="protein sequence ID" value="RBP35870.1"/>
    <property type="molecule type" value="Genomic_DNA"/>
</dbReference>
<dbReference type="RefSeq" id="WP_170157552.1">
    <property type="nucleotide sequence ID" value="NZ_QNRR01000019.1"/>
</dbReference>
<feature type="domain" description="SGNH hydrolase-type esterase" evidence="2">
    <location>
        <begin position="45"/>
        <end position="226"/>
    </location>
</feature>
<dbReference type="Proteomes" id="UP000253426">
    <property type="component" value="Unassembled WGS sequence"/>
</dbReference>
<feature type="chain" id="PRO_5016909223" evidence="1">
    <location>
        <begin position="24"/>
        <end position="429"/>
    </location>
</feature>
<keyword evidence="1" id="KW-0732">Signal</keyword>
<dbReference type="Gene3D" id="3.40.50.1110">
    <property type="entry name" value="SGNH hydrolase"/>
    <property type="match status" value="1"/>
</dbReference>
<evidence type="ECO:0000313" key="3">
    <source>
        <dbReference type="EMBL" id="RBP35870.1"/>
    </source>
</evidence>
<dbReference type="Pfam" id="PF13472">
    <property type="entry name" value="Lipase_GDSL_2"/>
    <property type="match status" value="1"/>
</dbReference>
<dbReference type="InterPro" id="IPR036514">
    <property type="entry name" value="SGNH_hydro_sf"/>
</dbReference>